<dbReference type="Proteomes" id="UP000481583">
    <property type="component" value="Unassembled WGS sequence"/>
</dbReference>
<protein>
    <submittedName>
        <fullName evidence="2">Uncharacterized protein</fullName>
    </submittedName>
</protein>
<sequence>MTETLAKWIYLSLLYLVLFVYMVLSWLASWFPTRSAASTSRHLDDLTDGIRRALPKTAGDSLTERPPHWVPIDSPQSGWGHGAKSALFWEVSGGMPADTGSAAVQALLEHWRARAYRIRRARLTPAGRMDVRVSAPGDITARAATWSPRKGSGFSCSAHSRYVWRRGIPHLGGPPA</sequence>
<evidence type="ECO:0000313" key="3">
    <source>
        <dbReference type="Proteomes" id="UP000481583"/>
    </source>
</evidence>
<organism evidence="2 3">
    <name type="scientific">Streptomyces coryli</name>
    <dbReference type="NCBI Taxonomy" id="1128680"/>
    <lineage>
        <taxon>Bacteria</taxon>
        <taxon>Bacillati</taxon>
        <taxon>Actinomycetota</taxon>
        <taxon>Actinomycetes</taxon>
        <taxon>Kitasatosporales</taxon>
        <taxon>Streptomycetaceae</taxon>
        <taxon>Streptomyces</taxon>
    </lineage>
</organism>
<keyword evidence="1" id="KW-0472">Membrane</keyword>
<comment type="caution">
    <text evidence="2">The sequence shown here is derived from an EMBL/GenBank/DDBJ whole genome shotgun (WGS) entry which is preliminary data.</text>
</comment>
<name>A0A6G4U1P9_9ACTN</name>
<accession>A0A6G4U1P9</accession>
<proteinExistence type="predicted"/>
<dbReference type="AlphaFoldDB" id="A0A6G4U1P9"/>
<dbReference type="RefSeq" id="WP_165237416.1">
    <property type="nucleotide sequence ID" value="NZ_JAAKZV010000055.1"/>
</dbReference>
<keyword evidence="3" id="KW-1185">Reference proteome</keyword>
<gene>
    <name evidence="2" type="ORF">G5C51_15030</name>
</gene>
<feature type="transmembrane region" description="Helical" evidence="1">
    <location>
        <begin position="12"/>
        <end position="31"/>
    </location>
</feature>
<evidence type="ECO:0000256" key="1">
    <source>
        <dbReference type="SAM" id="Phobius"/>
    </source>
</evidence>
<keyword evidence="1" id="KW-0812">Transmembrane</keyword>
<reference evidence="2 3" key="1">
    <citation type="submission" date="2020-02" db="EMBL/GenBank/DDBJ databases">
        <title>Whole-genome analyses of novel actinobacteria.</title>
        <authorList>
            <person name="Sahin N."/>
        </authorList>
    </citation>
    <scope>NUCLEOTIDE SEQUENCE [LARGE SCALE GENOMIC DNA]</scope>
    <source>
        <strain evidence="2 3">A7024</strain>
    </source>
</reference>
<evidence type="ECO:0000313" key="2">
    <source>
        <dbReference type="EMBL" id="NGN65207.1"/>
    </source>
</evidence>
<keyword evidence="1" id="KW-1133">Transmembrane helix</keyword>
<dbReference type="EMBL" id="JAAKZV010000055">
    <property type="protein sequence ID" value="NGN65207.1"/>
    <property type="molecule type" value="Genomic_DNA"/>
</dbReference>